<feature type="region of interest" description="Disordered" evidence="1">
    <location>
        <begin position="15"/>
        <end position="40"/>
    </location>
</feature>
<dbReference type="EMBL" id="JABBWK010000020">
    <property type="protein sequence ID" value="KAG1901671.1"/>
    <property type="molecule type" value="Genomic_DNA"/>
</dbReference>
<dbReference type="AlphaFoldDB" id="A0AAD4E8P0"/>
<evidence type="ECO:0000256" key="1">
    <source>
        <dbReference type="SAM" id="MobiDB-lite"/>
    </source>
</evidence>
<sequence length="242" mass="28110">MDEFCEREMVGPFKGVSSAVDSQSGSDRLEDEEAEHRQEIEAEAERQRVLLAEQEAAILEDRKKNKSKYTPIRNTDIPSNPVILPCQYAIRKMKSEDYCELFYFTNAGLEETSRATFTADEDALVMLPTSDGLHKWIPAGAARDPKVHMLKDENLTWEQFNEAAPCMISVMRENDWLDDRIDMHVAFWLALQNHRWWHDFNAHKQRALLLYQAQQQRRWHLSIGSSNSWSLAKINQDLLNKA</sequence>
<organism evidence="2 3">
    <name type="scientific">Suillus fuscotomentosus</name>
    <dbReference type="NCBI Taxonomy" id="1912939"/>
    <lineage>
        <taxon>Eukaryota</taxon>
        <taxon>Fungi</taxon>
        <taxon>Dikarya</taxon>
        <taxon>Basidiomycota</taxon>
        <taxon>Agaricomycotina</taxon>
        <taxon>Agaricomycetes</taxon>
        <taxon>Agaricomycetidae</taxon>
        <taxon>Boletales</taxon>
        <taxon>Suillineae</taxon>
        <taxon>Suillaceae</taxon>
        <taxon>Suillus</taxon>
    </lineage>
</organism>
<evidence type="ECO:0000313" key="3">
    <source>
        <dbReference type="Proteomes" id="UP001195769"/>
    </source>
</evidence>
<protein>
    <submittedName>
        <fullName evidence="2">Uncharacterized protein</fullName>
    </submittedName>
</protein>
<proteinExistence type="predicted"/>
<dbReference type="RefSeq" id="XP_041227246.1">
    <property type="nucleotide sequence ID" value="XM_041366791.1"/>
</dbReference>
<evidence type="ECO:0000313" key="2">
    <source>
        <dbReference type="EMBL" id="KAG1901671.1"/>
    </source>
</evidence>
<name>A0AAD4E8P0_9AGAM</name>
<dbReference type="GeneID" id="64661089"/>
<keyword evidence="3" id="KW-1185">Reference proteome</keyword>
<accession>A0AAD4E8P0</accession>
<gene>
    <name evidence="2" type="ORF">F5891DRAFT_1187126</name>
</gene>
<reference evidence="2" key="1">
    <citation type="journal article" date="2020" name="New Phytol.">
        <title>Comparative genomics reveals dynamic genome evolution in host specialist ectomycorrhizal fungi.</title>
        <authorList>
            <person name="Lofgren L.A."/>
            <person name="Nguyen N.H."/>
            <person name="Vilgalys R."/>
            <person name="Ruytinx J."/>
            <person name="Liao H.L."/>
            <person name="Branco S."/>
            <person name="Kuo A."/>
            <person name="LaButti K."/>
            <person name="Lipzen A."/>
            <person name="Andreopoulos W."/>
            <person name="Pangilinan J."/>
            <person name="Riley R."/>
            <person name="Hundley H."/>
            <person name="Na H."/>
            <person name="Barry K."/>
            <person name="Grigoriev I.V."/>
            <person name="Stajich J.E."/>
            <person name="Kennedy P.G."/>
        </authorList>
    </citation>
    <scope>NUCLEOTIDE SEQUENCE</scope>
    <source>
        <strain evidence="2">FC203</strain>
    </source>
</reference>
<comment type="caution">
    <text evidence="2">The sequence shown here is derived from an EMBL/GenBank/DDBJ whole genome shotgun (WGS) entry which is preliminary data.</text>
</comment>
<dbReference type="Proteomes" id="UP001195769">
    <property type="component" value="Unassembled WGS sequence"/>
</dbReference>